<accession>A0A0R3UR22</accession>
<proteinExistence type="predicted"/>
<evidence type="ECO:0000256" key="1">
    <source>
        <dbReference type="ARBA" id="ARBA00022679"/>
    </source>
</evidence>
<dbReference type="CDD" id="cd23794">
    <property type="entry name" value="UBCc_UBE2F_UBE2M"/>
    <property type="match status" value="1"/>
</dbReference>
<dbReference type="Gene3D" id="3.10.110.10">
    <property type="entry name" value="Ubiquitin Conjugating Enzyme"/>
    <property type="match status" value="1"/>
</dbReference>
<dbReference type="AlphaFoldDB" id="A0A0R3UR22"/>
<dbReference type="InterPro" id="IPR000608">
    <property type="entry name" value="UBC"/>
</dbReference>
<keyword evidence="1" id="KW-0808">Transferase</keyword>
<dbReference type="InterPro" id="IPR016135">
    <property type="entry name" value="UBQ-conjugating_enzyme/RWD"/>
</dbReference>
<protein>
    <recommendedName>
        <fullName evidence="4">UBC core domain-containing protein</fullName>
    </recommendedName>
</protein>
<evidence type="ECO:0000256" key="2">
    <source>
        <dbReference type="ARBA" id="ARBA00022786"/>
    </source>
</evidence>
<dbReference type="InterPro" id="IPR023313">
    <property type="entry name" value="UBQ-conjugating_AS"/>
</dbReference>
<sequence length="623" mass="71024">MIYGSMAHRTYLTDVQQLYRLIETSTNGQASIISVDEMSVLISLHPKSGYNAHADFAVEIQCSMSYPRDCPRVKFKSPIFHPNIDNSFGSVCLNLLYAWVSSFNLLTVVKALLYLINNPNFESPNNTFACLDNRDLLEKKTTRLLAGLPVNGKRFAPNQAWCKWAEAHGCLPIGEEEDDEDDDDAGGEDVCDVAASSFEEGDSAEWDDGVAVFGENVLSFANIRFPIDSDIESQLSVFDERQYANKLVETQRIVIWPPANSPKANIPSVFYYCELVCDGFYQNELVKPDNRSFTDDSVLPMQSHLESRQKSSLCPWYSFYRQEPSCFHSNFTSVIDLSFLFPKKIITGHHLTDDFCPWSHLDGRGTTGILGGLFSDRRQRRRNSTGRTSTENDVGGHEMAFLFNTSDDGNEDEFAHLANVEEEKAEKDDVYMQIQKKGDLEEMEGVDLATLIKPDEEDLTVEEEIVWNEEGKNEVGESVDALDFERNINALDAENVTALRQANFDEQTLSTASASPCHCEPPEDTFLRNYKYITNDYSRAAEMINVTMEPRWFWFFRQTRWPFRLAPRQTVDLFMHEIRSPSWRASAARLLLDITRFCARNPEMKNLILLDPMVSFVFSVNFH</sequence>
<name>A0A0R3UR22_MESCO</name>
<feature type="active site" description="Glycyl thioester intermediate" evidence="3">
    <location>
        <position position="92"/>
    </location>
</feature>
<feature type="domain" description="UBC core" evidence="4">
    <location>
        <begin position="6"/>
        <end position="155"/>
    </location>
</feature>
<dbReference type="PROSITE" id="PS50127">
    <property type="entry name" value="UBC_2"/>
    <property type="match status" value="1"/>
</dbReference>
<dbReference type="GO" id="GO:0016740">
    <property type="term" value="F:transferase activity"/>
    <property type="evidence" value="ECO:0007669"/>
    <property type="project" value="UniProtKB-KW"/>
</dbReference>
<evidence type="ECO:0000256" key="3">
    <source>
        <dbReference type="PROSITE-ProRule" id="PRU10133"/>
    </source>
</evidence>
<dbReference type="SUPFAM" id="SSF54495">
    <property type="entry name" value="UBC-like"/>
    <property type="match status" value="1"/>
</dbReference>
<evidence type="ECO:0000313" key="6">
    <source>
        <dbReference type="Proteomes" id="UP000267029"/>
    </source>
</evidence>
<evidence type="ECO:0000259" key="4">
    <source>
        <dbReference type="PROSITE" id="PS50127"/>
    </source>
</evidence>
<dbReference type="PANTHER" id="PTHR24068">
    <property type="entry name" value="UBIQUITIN-CONJUGATING ENZYME E2"/>
    <property type="match status" value="1"/>
</dbReference>
<keyword evidence="6" id="KW-1185">Reference proteome</keyword>
<dbReference type="EMBL" id="UXSR01006170">
    <property type="protein sequence ID" value="VDD84325.1"/>
    <property type="molecule type" value="Genomic_DNA"/>
</dbReference>
<dbReference type="Proteomes" id="UP000267029">
    <property type="component" value="Unassembled WGS sequence"/>
</dbReference>
<reference evidence="5 6" key="1">
    <citation type="submission" date="2018-10" db="EMBL/GenBank/DDBJ databases">
        <authorList>
            <consortium name="Pathogen Informatics"/>
        </authorList>
    </citation>
    <scope>NUCLEOTIDE SEQUENCE [LARGE SCALE GENOMIC DNA]</scope>
</reference>
<keyword evidence="2" id="KW-0833">Ubl conjugation pathway</keyword>
<dbReference type="OrthoDB" id="9978460at2759"/>
<dbReference type="PROSITE" id="PS00183">
    <property type="entry name" value="UBC_1"/>
    <property type="match status" value="1"/>
</dbReference>
<evidence type="ECO:0000313" key="5">
    <source>
        <dbReference type="EMBL" id="VDD84325.1"/>
    </source>
</evidence>
<dbReference type="Pfam" id="PF00179">
    <property type="entry name" value="UQ_con"/>
    <property type="match status" value="1"/>
</dbReference>
<dbReference type="STRING" id="53468.A0A0R3UR22"/>
<organism evidence="5 6">
    <name type="scientific">Mesocestoides corti</name>
    <name type="common">Flatworm</name>
    <dbReference type="NCBI Taxonomy" id="53468"/>
    <lineage>
        <taxon>Eukaryota</taxon>
        <taxon>Metazoa</taxon>
        <taxon>Spiralia</taxon>
        <taxon>Lophotrochozoa</taxon>
        <taxon>Platyhelminthes</taxon>
        <taxon>Cestoda</taxon>
        <taxon>Eucestoda</taxon>
        <taxon>Cyclophyllidea</taxon>
        <taxon>Mesocestoididae</taxon>
        <taxon>Mesocestoides</taxon>
    </lineage>
</organism>
<gene>
    <name evidence="5" type="ORF">MCOS_LOCUS10328</name>
</gene>
<dbReference type="SMART" id="SM00212">
    <property type="entry name" value="UBCc"/>
    <property type="match status" value="1"/>
</dbReference>